<dbReference type="GO" id="GO:0005886">
    <property type="term" value="C:plasma membrane"/>
    <property type="evidence" value="ECO:0007669"/>
    <property type="project" value="UniProtKB-SubCell"/>
</dbReference>
<comment type="caution">
    <text evidence="4">The sequence shown here is derived from an EMBL/GenBank/DDBJ whole genome shotgun (WGS) entry which is preliminary data.</text>
</comment>
<evidence type="ECO:0000313" key="4">
    <source>
        <dbReference type="EMBL" id="RRA98660.1"/>
    </source>
</evidence>
<dbReference type="Proteomes" id="UP000271925">
    <property type="component" value="Unassembled WGS sequence"/>
</dbReference>
<keyword evidence="3" id="KW-0472">Membrane</keyword>
<comment type="subcellular location">
    <subcellularLocation>
        <location evidence="1">Cell membrane</location>
    </subcellularLocation>
</comment>
<dbReference type="InterPro" id="IPR009722">
    <property type="entry name" value="YjiK/CarP"/>
</dbReference>
<evidence type="ECO:0008006" key="6">
    <source>
        <dbReference type="Google" id="ProtNLM"/>
    </source>
</evidence>
<accession>A0A3P1BC55</accession>
<protein>
    <recommendedName>
        <fullName evidence="6">WD40 repeat domain-containing protein</fullName>
    </recommendedName>
</protein>
<name>A0A3P1BC55_9BACT</name>
<reference evidence="4 5" key="1">
    <citation type="submission" date="2018-11" db="EMBL/GenBank/DDBJ databases">
        <authorList>
            <person name="Zhou Z."/>
            <person name="Wang G."/>
        </authorList>
    </citation>
    <scope>NUCLEOTIDE SEQUENCE [LARGE SCALE GENOMIC DNA]</scope>
    <source>
        <strain evidence="4 5">KCTC52004</strain>
    </source>
</reference>
<organism evidence="4 5">
    <name type="scientific">Larkinella rosea</name>
    <dbReference type="NCBI Taxonomy" id="2025312"/>
    <lineage>
        <taxon>Bacteria</taxon>
        <taxon>Pseudomonadati</taxon>
        <taxon>Bacteroidota</taxon>
        <taxon>Cytophagia</taxon>
        <taxon>Cytophagales</taxon>
        <taxon>Spirosomataceae</taxon>
        <taxon>Larkinella</taxon>
    </lineage>
</organism>
<dbReference type="EMBL" id="RQJO01000015">
    <property type="protein sequence ID" value="RRA98660.1"/>
    <property type="molecule type" value="Genomic_DNA"/>
</dbReference>
<proteinExistence type="predicted"/>
<evidence type="ECO:0000256" key="2">
    <source>
        <dbReference type="ARBA" id="ARBA00022475"/>
    </source>
</evidence>
<gene>
    <name evidence="4" type="ORF">EHT25_27050</name>
</gene>
<dbReference type="InterPro" id="IPR011044">
    <property type="entry name" value="Quino_amine_DH_bsu"/>
</dbReference>
<dbReference type="AlphaFoldDB" id="A0A3P1BC55"/>
<dbReference type="SUPFAM" id="SSF50969">
    <property type="entry name" value="YVTN repeat-like/Quinoprotein amine dehydrogenase"/>
    <property type="match status" value="1"/>
</dbReference>
<keyword evidence="2" id="KW-1003">Cell membrane</keyword>
<dbReference type="Pfam" id="PF06977">
    <property type="entry name" value="SdiA-regulated"/>
    <property type="match status" value="1"/>
</dbReference>
<keyword evidence="5" id="KW-1185">Reference proteome</keyword>
<evidence type="ECO:0000256" key="3">
    <source>
        <dbReference type="ARBA" id="ARBA00023136"/>
    </source>
</evidence>
<dbReference type="OrthoDB" id="9798438at2"/>
<sequence>MMQANRTYDGKLTSGTLFSIFLARYMVFGIRFSPGRKPKSIRMNSFLLFLFSLKVALCTCHTENKRSGFRSGRSHYKVSRIGRLAAVVNESSGLTYRAGRNTFWTHNDSGGRPTLYEVARNGSLVDSLPLPKLKNRDWEALANQDSTVLFIGDIGNNSNARRQLEIYRIDPTHPNDFQQITFHYANQKTFPASKDTRNFDSEALFATKDSLFLVSKNRSEPQRFVNLYRLPAQAGDYALLPLDSVFLKTMVTDAALSPDGRTLAVLTYGKIFLFEQQTGRINFQHPTRCLRVPRGQTEGLTFVNNTDLVMTNERGKMYSIRKK</sequence>
<evidence type="ECO:0000256" key="1">
    <source>
        <dbReference type="ARBA" id="ARBA00004236"/>
    </source>
</evidence>
<evidence type="ECO:0000313" key="5">
    <source>
        <dbReference type="Proteomes" id="UP000271925"/>
    </source>
</evidence>